<evidence type="ECO:0000313" key="2">
    <source>
        <dbReference type="Proteomes" id="UP000244056"/>
    </source>
</evidence>
<protein>
    <recommendedName>
        <fullName evidence="3">ISLre2 family transposase</fullName>
    </recommendedName>
</protein>
<evidence type="ECO:0000313" key="1">
    <source>
        <dbReference type="EMBL" id="AVZ31214.1"/>
    </source>
</evidence>
<evidence type="ECO:0008006" key="3">
    <source>
        <dbReference type="Google" id="ProtNLM"/>
    </source>
</evidence>
<dbReference type="GeneID" id="78018925"/>
<proteinExistence type="predicted"/>
<gene>
    <name evidence="1" type="ORF">BMF81_03683</name>
</gene>
<dbReference type="AlphaFoldDB" id="A0A2S0QA27"/>
<name>A0A2S0QA27_NODSP</name>
<reference evidence="1 2" key="1">
    <citation type="submission" date="2017-03" db="EMBL/GenBank/DDBJ databases">
        <title>Comparative genomics of the toxic Baltic Sea cyanobacteria Nodularia spumigena UHCC 0039 and its response on varying salinity.</title>
        <authorList>
            <person name="Teikari J.E."/>
        </authorList>
    </citation>
    <scope>NUCLEOTIDE SEQUENCE [LARGE SCALE GENOMIC DNA]</scope>
    <source>
        <strain evidence="1 2">UHCC 0039</strain>
    </source>
</reference>
<dbReference type="KEGG" id="nsp:BMF81_03683"/>
<sequence length="496" mass="56529">MTKNICASLDLNTSIKTFQSNATKLLDFANIPEWDGKKLKEREEEIRVQALILAGQCMAILLYNLSISPKILDYSVAQTQGWRSTKTQKHGYKKRQIVTIGNVEVTLNLPYVLERNPKSKKSDSSSLNKQKIKTSNQGFCPFLKWLGMSEGITPLVWSTIAKYGTIASSFDAAHSTLIDWGINVSLKRIERLTYLFGKIGINLRQSKILHLEMDNLSDSNVLKDQRVVIAVDGGRTKIRFNKKGRPSSKTNRHGFVGEWMEPKLLTIYVVNEQGKKIRTSAIPITNDGTYSGYKEFLKILEMYLVNLGISQAKQVLLIADGAEWIWIHIPPLLKKLKCPSETYQLLDLYHAVSHLKDFADAAFSTDNESQLWFKKARKALKKGQTLDLMRNMGEFISGATGERCKILVRERNYILKAYRRRLLKYNEVASQKLPLGSGAVESLIRQVVNLRMKENSKFWLQNNAEIMLHLRCQWIAKTWDNFCDSIFNSLIKSPTG</sequence>
<organism evidence="1 2">
    <name type="scientific">Nodularia spumigena UHCC 0039</name>
    <dbReference type="NCBI Taxonomy" id="1914872"/>
    <lineage>
        <taxon>Bacteria</taxon>
        <taxon>Bacillati</taxon>
        <taxon>Cyanobacteriota</taxon>
        <taxon>Cyanophyceae</taxon>
        <taxon>Nostocales</taxon>
        <taxon>Nodulariaceae</taxon>
        <taxon>Nodularia</taxon>
    </lineage>
</organism>
<dbReference type="EMBL" id="CP020114">
    <property type="protein sequence ID" value="AVZ31214.1"/>
    <property type="molecule type" value="Genomic_DNA"/>
</dbReference>
<dbReference type="Proteomes" id="UP000244056">
    <property type="component" value="Chromosome"/>
</dbReference>
<dbReference type="RefSeq" id="WP_107806732.1">
    <property type="nucleotide sequence ID" value="NZ_CAWNZE010000001.1"/>
</dbReference>
<accession>A0A2S0QA27</accession>